<reference evidence="3 4" key="1">
    <citation type="submission" date="2019-02" db="EMBL/GenBank/DDBJ databases">
        <title>Genome sequencing of the rare red list fungi Hericium alpestre (H. flagellum).</title>
        <authorList>
            <person name="Buettner E."/>
            <person name="Kellner H."/>
        </authorList>
    </citation>
    <scope>NUCLEOTIDE SEQUENCE [LARGE SCALE GENOMIC DNA]</scope>
    <source>
        <strain evidence="3 4">DSM 108284</strain>
    </source>
</reference>
<evidence type="ECO:0000313" key="4">
    <source>
        <dbReference type="Proteomes" id="UP000298061"/>
    </source>
</evidence>
<dbReference type="OrthoDB" id="3267800at2759"/>
<keyword evidence="4" id="KW-1185">Reference proteome</keyword>
<dbReference type="Proteomes" id="UP000298061">
    <property type="component" value="Unassembled WGS sequence"/>
</dbReference>
<feature type="non-terminal residue" evidence="3">
    <location>
        <position position="1"/>
    </location>
</feature>
<keyword evidence="1" id="KW-0175">Coiled coil</keyword>
<protein>
    <submittedName>
        <fullName evidence="3">Uncharacterized protein</fullName>
    </submittedName>
</protein>
<feature type="region of interest" description="Disordered" evidence="2">
    <location>
        <begin position="129"/>
        <end position="162"/>
    </location>
</feature>
<sequence>PVPGSVTSHGTGRSGDMAGSTFVGGAATSGTPDVDRDVHDRVASADQELAPKDKTKITKEEDKHGRTLSTIIKGEAATEKAALEVAMKELSEIQKLQKAAVKEEAQMHTHNARAMSEAHKAEMDLLAAQGHQERSQTALRTAEETLEESRRHARETTDMMRDKMDEIERLRALKQADDRERAVKIKGLSGERSGFSKFLGS</sequence>
<dbReference type="EMBL" id="SFCI01000759">
    <property type="protein sequence ID" value="TFY78056.1"/>
    <property type="molecule type" value="Genomic_DNA"/>
</dbReference>
<feature type="region of interest" description="Disordered" evidence="2">
    <location>
        <begin position="1"/>
        <end position="63"/>
    </location>
</feature>
<evidence type="ECO:0000313" key="3">
    <source>
        <dbReference type="EMBL" id="TFY78056.1"/>
    </source>
</evidence>
<comment type="caution">
    <text evidence="3">The sequence shown here is derived from an EMBL/GenBank/DDBJ whole genome shotgun (WGS) entry which is preliminary data.</text>
</comment>
<organism evidence="3 4">
    <name type="scientific">Hericium alpestre</name>
    <dbReference type="NCBI Taxonomy" id="135208"/>
    <lineage>
        <taxon>Eukaryota</taxon>
        <taxon>Fungi</taxon>
        <taxon>Dikarya</taxon>
        <taxon>Basidiomycota</taxon>
        <taxon>Agaricomycotina</taxon>
        <taxon>Agaricomycetes</taxon>
        <taxon>Russulales</taxon>
        <taxon>Hericiaceae</taxon>
        <taxon>Hericium</taxon>
    </lineage>
</organism>
<dbReference type="AlphaFoldDB" id="A0A4Y9ZT33"/>
<evidence type="ECO:0000256" key="2">
    <source>
        <dbReference type="SAM" id="MobiDB-lite"/>
    </source>
</evidence>
<feature type="compositionally biased region" description="Basic and acidic residues" evidence="2">
    <location>
        <begin position="141"/>
        <end position="162"/>
    </location>
</feature>
<feature type="compositionally biased region" description="Basic and acidic residues" evidence="2">
    <location>
        <begin position="33"/>
        <end position="63"/>
    </location>
</feature>
<proteinExistence type="predicted"/>
<feature type="coiled-coil region" evidence="1">
    <location>
        <begin position="86"/>
        <end position="113"/>
    </location>
</feature>
<evidence type="ECO:0000256" key="1">
    <source>
        <dbReference type="SAM" id="Coils"/>
    </source>
</evidence>
<gene>
    <name evidence="3" type="ORF">EWM64_g5956</name>
</gene>
<feature type="compositionally biased region" description="Polar residues" evidence="2">
    <location>
        <begin position="1"/>
        <end position="11"/>
    </location>
</feature>
<name>A0A4Y9ZT33_9AGAM</name>
<accession>A0A4Y9ZT33</accession>